<gene>
    <name evidence="7" type="ORF">COT81_05435</name>
</gene>
<evidence type="ECO:0000256" key="2">
    <source>
        <dbReference type="ARBA" id="ARBA00022475"/>
    </source>
</evidence>
<keyword evidence="3 6" id="KW-0812">Transmembrane</keyword>
<feature type="transmembrane region" description="Helical" evidence="6">
    <location>
        <begin position="440"/>
        <end position="458"/>
    </location>
</feature>
<feature type="transmembrane region" description="Helical" evidence="6">
    <location>
        <begin position="12"/>
        <end position="33"/>
    </location>
</feature>
<comment type="subcellular location">
    <subcellularLocation>
        <location evidence="1">Cell membrane</location>
        <topology evidence="1">Multi-pass membrane protein</topology>
    </subcellularLocation>
</comment>
<feature type="transmembrane region" description="Helical" evidence="6">
    <location>
        <begin position="115"/>
        <end position="137"/>
    </location>
</feature>
<evidence type="ECO:0000256" key="5">
    <source>
        <dbReference type="ARBA" id="ARBA00023136"/>
    </source>
</evidence>
<feature type="transmembrane region" description="Helical" evidence="6">
    <location>
        <begin position="211"/>
        <end position="229"/>
    </location>
</feature>
<sequence length="473" mass="52148">MNSVNTKIARNSFIQIIGKAVSIAISLATIGIITRYLGQTGFGQYAIILAFLQIFGILADFGLQMTTVQLISDPNYSEEKILGNILGLRLVSAIIFLGLAPAVALFFPYAAEVKIGITLASLAFVATALITILTGVFQKHLSMTKVVMAEIISRLIFLIGLVYVVSQDFSLLGVIGALILSALTQFLLLFRSASKIIPIKWQFDTQIWRTIIKKTWPIAVTIALNLIYFKADTIILSLFRDTAEVGLYAAPYKVLEVLINIAYLYLGLILPLMVLHWSQKNLDEIKKILQTGFDVLTMFSLPLIGGVLVLGGRIMTLVAGENFTGSGNILKVLIVATVAIFYAGLFGYMVVAADKQRQMIKYYIINAIGSLVLYFIFIPLYGYWAAAIITILSEAFILVTAYLISYKATKFLPNLKNSYKPLLAALIMSGVIYYLNSLNIFILVLLGAIIYFGVLLLTKGIKKESLQELLKRT</sequence>
<feature type="transmembrane region" description="Helical" evidence="6">
    <location>
        <begin position="171"/>
        <end position="190"/>
    </location>
</feature>
<evidence type="ECO:0000256" key="4">
    <source>
        <dbReference type="ARBA" id="ARBA00022989"/>
    </source>
</evidence>
<dbReference type="Proteomes" id="UP000230935">
    <property type="component" value="Unassembled WGS sequence"/>
</dbReference>
<dbReference type="GO" id="GO:0005886">
    <property type="term" value="C:plasma membrane"/>
    <property type="evidence" value="ECO:0007669"/>
    <property type="project" value="UniProtKB-SubCell"/>
</dbReference>
<organism evidence="7 8">
    <name type="scientific">Candidatus Buchananbacteria bacterium CG10_big_fil_rev_8_21_14_0_10_42_9</name>
    <dbReference type="NCBI Taxonomy" id="1974526"/>
    <lineage>
        <taxon>Bacteria</taxon>
        <taxon>Candidatus Buchananiibacteriota</taxon>
    </lineage>
</organism>
<feature type="transmembrane region" description="Helical" evidence="6">
    <location>
        <begin position="295"/>
        <end position="320"/>
    </location>
</feature>
<evidence type="ECO:0000256" key="3">
    <source>
        <dbReference type="ARBA" id="ARBA00022692"/>
    </source>
</evidence>
<dbReference type="PANTHER" id="PTHR30250:SF11">
    <property type="entry name" value="O-ANTIGEN TRANSPORTER-RELATED"/>
    <property type="match status" value="1"/>
</dbReference>
<dbReference type="CDD" id="cd13128">
    <property type="entry name" value="MATE_Wzx_like"/>
    <property type="match status" value="1"/>
</dbReference>
<comment type="caution">
    <text evidence="7">The sequence shown here is derived from an EMBL/GenBank/DDBJ whole genome shotgun (WGS) entry which is preliminary data.</text>
</comment>
<evidence type="ECO:0000256" key="6">
    <source>
        <dbReference type="SAM" id="Phobius"/>
    </source>
</evidence>
<feature type="transmembrane region" description="Helical" evidence="6">
    <location>
        <begin position="257"/>
        <end position="275"/>
    </location>
</feature>
<evidence type="ECO:0000313" key="8">
    <source>
        <dbReference type="Proteomes" id="UP000230935"/>
    </source>
</evidence>
<keyword evidence="4 6" id="KW-1133">Transmembrane helix</keyword>
<evidence type="ECO:0000256" key="1">
    <source>
        <dbReference type="ARBA" id="ARBA00004651"/>
    </source>
</evidence>
<feature type="transmembrane region" description="Helical" evidence="6">
    <location>
        <begin position="332"/>
        <end position="353"/>
    </location>
</feature>
<feature type="transmembrane region" description="Helical" evidence="6">
    <location>
        <begin position="383"/>
        <end position="405"/>
    </location>
</feature>
<proteinExistence type="predicted"/>
<dbReference type="PANTHER" id="PTHR30250">
    <property type="entry name" value="PST FAMILY PREDICTED COLANIC ACID TRANSPORTER"/>
    <property type="match status" value="1"/>
</dbReference>
<dbReference type="InterPro" id="IPR002797">
    <property type="entry name" value="Polysacc_synth"/>
</dbReference>
<name>A0A2H0VZX5_9BACT</name>
<feature type="transmembrane region" description="Helical" evidence="6">
    <location>
        <begin position="45"/>
        <end position="65"/>
    </location>
</feature>
<dbReference type="AlphaFoldDB" id="A0A2H0VZX5"/>
<feature type="transmembrane region" description="Helical" evidence="6">
    <location>
        <begin position="86"/>
        <end position="109"/>
    </location>
</feature>
<accession>A0A2H0VZX5</accession>
<dbReference type="EMBL" id="PEZZ01000045">
    <property type="protein sequence ID" value="PIS04637.1"/>
    <property type="molecule type" value="Genomic_DNA"/>
</dbReference>
<keyword evidence="5 6" id="KW-0472">Membrane</keyword>
<feature type="transmembrane region" description="Helical" evidence="6">
    <location>
        <begin position="417"/>
        <end position="434"/>
    </location>
</feature>
<dbReference type="InterPro" id="IPR050833">
    <property type="entry name" value="Poly_Biosynth_Transport"/>
</dbReference>
<feature type="transmembrane region" description="Helical" evidence="6">
    <location>
        <begin position="360"/>
        <end position="377"/>
    </location>
</feature>
<reference evidence="8" key="1">
    <citation type="submission" date="2017-09" db="EMBL/GenBank/DDBJ databases">
        <title>Depth-based differentiation of microbial function through sediment-hosted aquifers and enrichment of novel symbionts in the deep terrestrial subsurface.</title>
        <authorList>
            <person name="Probst A.J."/>
            <person name="Ladd B."/>
            <person name="Jarett J.K."/>
            <person name="Geller-Mcgrath D.E."/>
            <person name="Sieber C.M.K."/>
            <person name="Emerson J.B."/>
            <person name="Anantharaman K."/>
            <person name="Thomas B.C."/>
            <person name="Malmstrom R."/>
            <person name="Stieglmeier M."/>
            <person name="Klingl A."/>
            <person name="Woyke T."/>
            <person name="Ryan C.M."/>
            <person name="Banfield J.F."/>
        </authorList>
    </citation>
    <scope>NUCLEOTIDE SEQUENCE [LARGE SCALE GENOMIC DNA]</scope>
</reference>
<feature type="transmembrane region" description="Helical" evidence="6">
    <location>
        <begin position="146"/>
        <end position="165"/>
    </location>
</feature>
<keyword evidence="2" id="KW-1003">Cell membrane</keyword>
<evidence type="ECO:0000313" key="7">
    <source>
        <dbReference type="EMBL" id="PIS04637.1"/>
    </source>
</evidence>
<protein>
    <submittedName>
        <fullName evidence="7">Uncharacterized protein</fullName>
    </submittedName>
</protein>
<dbReference type="Pfam" id="PF01943">
    <property type="entry name" value="Polysacc_synt"/>
    <property type="match status" value="1"/>
</dbReference>